<evidence type="ECO:0000313" key="5">
    <source>
        <dbReference type="EMBL" id="CAI6249543.1"/>
    </source>
</evidence>
<comment type="caution">
    <text evidence="5">The sequence shown here is derived from an EMBL/GenBank/DDBJ whole genome shotgun (WGS) entry which is preliminary data.</text>
</comment>
<evidence type="ECO:0000256" key="3">
    <source>
        <dbReference type="SAM" id="MobiDB-lite"/>
    </source>
</evidence>
<dbReference type="InterPro" id="IPR006607">
    <property type="entry name" value="DM15"/>
</dbReference>
<feature type="compositionally biased region" description="Polar residues" evidence="3">
    <location>
        <begin position="217"/>
        <end position="234"/>
    </location>
</feature>
<evidence type="ECO:0000256" key="2">
    <source>
        <dbReference type="PROSITE-ProRule" id="PRU00332"/>
    </source>
</evidence>
<feature type="compositionally biased region" description="Low complexity" evidence="3">
    <location>
        <begin position="25"/>
        <end position="47"/>
    </location>
</feature>
<feature type="compositionally biased region" description="Polar residues" evidence="3">
    <location>
        <begin position="463"/>
        <end position="477"/>
    </location>
</feature>
<feature type="compositionally biased region" description="Polar residues" evidence="3">
    <location>
        <begin position="573"/>
        <end position="585"/>
    </location>
</feature>
<dbReference type="PROSITE" id="PS50961">
    <property type="entry name" value="HTH_LA"/>
    <property type="match status" value="1"/>
</dbReference>
<dbReference type="SMART" id="SM00715">
    <property type="entry name" value="LA"/>
    <property type="match status" value="1"/>
</dbReference>
<dbReference type="AlphaFoldDB" id="A0A9W4U2B0"/>
<gene>
    <name evidence="5" type="ORF">PDIGIT_LOCUS914</name>
</gene>
<keyword evidence="1 2" id="KW-0694">RNA-binding</keyword>
<feature type="compositionally biased region" description="Basic and acidic residues" evidence="3">
    <location>
        <begin position="151"/>
        <end position="178"/>
    </location>
</feature>
<protein>
    <recommendedName>
        <fullName evidence="4">HTH La-type RNA-binding domain-containing protein</fullName>
    </recommendedName>
</protein>
<dbReference type="OrthoDB" id="340227at2759"/>
<dbReference type="InterPro" id="IPR036388">
    <property type="entry name" value="WH-like_DNA-bd_sf"/>
</dbReference>
<feature type="compositionally biased region" description="Polar residues" evidence="3">
    <location>
        <begin position="129"/>
        <end position="150"/>
    </location>
</feature>
<reference evidence="5" key="1">
    <citation type="submission" date="2023-01" db="EMBL/GenBank/DDBJ databases">
        <authorList>
            <person name="Van Ghelder C."/>
            <person name="Rancurel C."/>
        </authorList>
    </citation>
    <scope>NUCLEOTIDE SEQUENCE</scope>
    <source>
        <strain evidence="5">CNCM I-4278</strain>
    </source>
</reference>
<dbReference type="PANTHER" id="PTHR22792:SF132">
    <property type="entry name" value="LA-RELATED PROTEIN 1"/>
    <property type="match status" value="1"/>
</dbReference>
<dbReference type="GO" id="GO:0010494">
    <property type="term" value="C:cytoplasmic stress granule"/>
    <property type="evidence" value="ECO:0007669"/>
    <property type="project" value="TreeGrafter"/>
</dbReference>
<dbReference type="CDD" id="cd07323">
    <property type="entry name" value="LAM"/>
    <property type="match status" value="1"/>
</dbReference>
<feature type="domain" description="HTH La-type RNA-binding" evidence="4">
    <location>
        <begin position="670"/>
        <end position="761"/>
    </location>
</feature>
<feature type="compositionally biased region" description="Basic and acidic residues" evidence="3">
    <location>
        <begin position="312"/>
        <end position="337"/>
    </location>
</feature>
<feature type="compositionally biased region" description="Low complexity" evidence="3">
    <location>
        <begin position="96"/>
        <end position="119"/>
    </location>
</feature>
<feature type="compositionally biased region" description="Basic and acidic residues" evidence="3">
    <location>
        <begin position="407"/>
        <end position="426"/>
    </location>
</feature>
<dbReference type="InterPro" id="IPR045180">
    <property type="entry name" value="La_dom_prot"/>
</dbReference>
<dbReference type="Pfam" id="PF21071">
    <property type="entry name" value="LARP1_HEAT"/>
    <property type="match status" value="1"/>
</dbReference>
<name>A0A9W4U2B0_9PLEO</name>
<feature type="compositionally biased region" description="Polar residues" evidence="3">
    <location>
        <begin position="504"/>
        <end position="525"/>
    </location>
</feature>
<dbReference type="SMART" id="SM00684">
    <property type="entry name" value="DM15"/>
    <property type="match status" value="2"/>
</dbReference>
<feature type="compositionally biased region" description="Basic and acidic residues" evidence="3">
    <location>
        <begin position="489"/>
        <end position="503"/>
    </location>
</feature>
<dbReference type="GO" id="GO:0005829">
    <property type="term" value="C:cytosol"/>
    <property type="evidence" value="ECO:0007669"/>
    <property type="project" value="TreeGrafter"/>
</dbReference>
<dbReference type="InterPro" id="IPR036390">
    <property type="entry name" value="WH_DNA-bd_sf"/>
</dbReference>
<dbReference type="Proteomes" id="UP001152607">
    <property type="component" value="Unassembled WGS sequence"/>
</dbReference>
<dbReference type="SUPFAM" id="SSF46785">
    <property type="entry name" value="Winged helix' DNA-binding domain"/>
    <property type="match status" value="1"/>
</dbReference>
<evidence type="ECO:0000256" key="1">
    <source>
        <dbReference type="ARBA" id="ARBA00022884"/>
    </source>
</evidence>
<dbReference type="InterPro" id="IPR006630">
    <property type="entry name" value="La_HTH"/>
</dbReference>
<feature type="compositionally biased region" description="Gly residues" evidence="3">
    <location>
        <begin position="369"/>
        <end position="382"/>
    </location>
</feature>
<dbReference type="EMBL" id="CAOQHR010000001">
    <property type="protein sequence ID" value="CAI6249543.1"/>
    <property type="molecule type" value="Genomic_DNA"/>
</dbReference>
<feature type="region of interest" description="Disordered" evidence="3">
    <location>
        <begin position="769"/>
        <end position="801"/>
    </location>
</feature>
<dbReference type="GO" id="GO:0000339">
    <property type="term" value="F:RNA cap binding"/>
    <property type="evidence" value="ECO:0007669"/>
    <property type="project" value="InterPro"/>
</dbReference>
<dbReference type="GO" id="GO:0045727">
    <property type="term" value="P:positive regulation of translation"/>
    <property type="evidence" value="ECO:0007669"/>
    <property type="project" value="TreeGrafter"/>
</dbReference>
<dbReference type="Pfam" id="PF05383">
    <property type="entry name" value="La"/>
    <property type="match status" value="1"/>
</dbReference>
<accession>A0A9W4U2B0</accession>
<evidence type="ECO:0000259" key="4">
    <source>
        <dbReference type="PROSITE" id="PS50961"/>
    </source>
</evidence>
<keyword evidence="6" id="KW-1185">Reference proteome</keyword>
<dbReference type="PANTHER" id="PTHR22792">
    <property type="entry name" value="LUPUS LA PROTEIN-RELATED"/>
    <property type="match status" value="1"/>
</dbReference>
<dbReference type="GO" id="GO:0048255">
    <property type="term" value="P:mRNA stabilization"/>
    <property type="evidence" value="ECO:0007669"/>
    <property type="project" value="InterPro"/>
</dbReference>
<dbReference type="Gene3D" id="1.10.10.10">
    <property type="entry name" value="Winged helix-like DNA-binding domain superfamily/Winged helix DNA-binding domain"/>
    <property type="match status" value="1"/>
</dbReference>
<feature type="compositionally biased region" description="Polar residues" evidence="3">
    <location>
        <begin position="352"/>
        <end position="364"/>
    </location>
</feature>
<evidence type="ECO:0000313" key="6">
    <source>
        <dbReference type="Proteomes" id="UP001152607"/>
    </source>
</evidence>
<organism evidence="5 6">
    <name type="scientific">Periconia digitata</name>
    <dbReference type="NCBI Taxonomy" id="1303443"/>
    <lineage>
        <taxon>Eukaryota</taxon>
        <taxon>Fungi</taxon>
        <taxon>Dikarya</taxon>
        <taxon>Ascomycota</taxon>
        <taxon>Pezizomycotina</taxon>
        <taxon>Dothideomycetes</taxon>
        <taxon>Pleosporomycetidae</taxon>
        <taxon>Pleosporales</taxon>
        <taxon>Massarineae</taxon>
        <taxon>Periconiaceae</taxon>
        <taxon>Periconia</taxon>
    </lineage>
</organism>
<feature type="region of interest" description="Disordered" evidence="3">
    <location>
        <begin position="25"/>
        <end position="628"/>
    </location>
</feature>
<proteinExistence type="predicted"/>
<sequence length="1081" mass="116922">MATTQSQRSGSDAAVPATFSYAQAAKGLSAPPSAAASKPTSGSATPAKDSQITMSPSAAGAMSWADDAEANDTPSETASSSRETRTEQPVAPPKEPATTPQAPTETLLSSPNLSASSASTVTKDDDVSSIPNTSSDSTWENKSQASTSIEKSADTVEKPSGKGEGKKGKGKGAAERVPAKPLQEAPVPMVNIWKQRAEEAKAKVVQRPAAAKPTPGANGTPQASVSSAKQTKTVASLDAVHPTEKGTDGKGKEDEKANQNRKDIRLEGDNDKTKKSAKGRPQEKDSRPISTALPLPPVRDQEAWPTPDTAVDEERKKASEKAEKVTEKTEQESKDNATAKTKWSKLPINPTVVFNTPMPNGTSSRRGGRGPGRGGAQAGGRGFDASNASHTERNGPGAATPVANGEQSKRGRTDGLPRDASQEKRTVSVGSNSKEKAPASSNEHASKAPGLDGETSSKRSGDSVPNSQPSGQNNTYPRQFPANRSGKGRRGDFSGQERRRDGDSSSPVKENGTFNGRGNAVTQAEAQHDGDRRSSAFGEGHAPHPSKRGNDRQFGGFSGRERTRGGGRGGRGNFQNGHQYANGHSASAKGSGFSGPMSPTFHPDPNAYFTPSQGRFRNGPRSQSVSNSSDNMFHRMSAPYAGPPPIQTFNMAYEYPVAPPLSAVPFGQYAMDPMSLFPMVAMQLEYYFSLENLLKDMYLRRHMDGQGFIFLNIIAEFNRIKQLTTDVELIKAVCYQSRTIEFLIGQDGKDRLRVRENWVKWVLPAHERDPSVRNDGPEETYNPPLPHPQELDPNAAPRYPDTAVNENMYASTSGFQPGATHHVTGQFSKNLSNGIPAEGVNGDAVPNVDPATKAVSFEPDSFSDEQVESLTVIVRKNDQSALSALPPSTDRTFSNWSVDSRSGITGEFDNVTLNGAGPSSGVEQTLRGEAWTTKNITPLPTPSTTPIPLPLYWVKNNDMPVHTLPPDSTHESYMFLRSKALQQRQKMVSSSFPYDMDVLYQFWSHFLVRNFNTRMYDEFRHFAFEDAANNYSEIGLRNLLQFYRESLLSPHSVVPQHIICDYIGLVLPEGRLQDEAFQQLR</sequence>
<feature type="compositionally biased region" description="Polar residues" evidence="3">
    <location>
        <begin position="609"/>
        <end position="628"/>
    </location>
</feature>
<feature type="compositionally biased region" description="Basic and acidic residues" evidence="3">
    <location>
        <begin position="241"/>
        <end position="287"/>
    </location>
</feature>